<reference evidence="1 2" key="1">
    <citation type="journal article" date="2012" name="Genome Biol.">
        <title>Sequencing three crocodilian genomes to illuminate the evolution of archosaurs and amniotes.</title>
        <authorList>
            <person name="St John J.A."/>
            <person name="Braun E.L."/>
            <person name="Isberg S.R."/>
            <person name="Miles L.G."/>
            <person name="Chong A.Y."/>
            <person name="Gongora J."/>
            <person name="Dalzell P."/>
            <person name="Moran C."/>
            <person name="Bed'hom B."/>
            <person name="Abzhanov A."/>
            <person name="Burgess S.C."/>
            <person name="Cooksey A.M."/>
            <person name="Castoe T.A."/>
            <person name="Crawford N.G."/>
            <person name="Densmore L.D."/>
            <person name="Drew J.C."/>
            <person name="Edwards S.V."/>
            <person name="Faircloth B.C."/>
            <person name="Fujita M.K."/>
            <person name="Greenwold M.J."/>
            <person name="Hoffmann F.G."/>
            <person name="Howard J.M."/>
            <person name="Iguchi T."/>
            <person name="Janes D.E."/>
            <person name="Khan S.Y."/>
            <person name="Kohno S."/>
            <person name="de Koning A.J."/>
            <person name="Lance S.L."/>
            <person name="McCarthy F.M."/>
            <person name="McCormack J.E."/>
            <person name="Merchant M.E."/>
            <person name="Peterson D.G."/>
            <person name="Pollock D.D."/>
            <person name="Pourmand N."/>
            <person name="Raney B.J."/>
            <person name="Roessler K.A."/>
            <person name="Sanford J.R."/>
            <person name="Sawyer R.H."/>
            <person name="Schmidt C.J."/>
            <person name="Triplett E.W."/>
            <person name="Tuberville T.D."/>
            <person name="Venegas-Anaya M."/>
            <person name="Howard J.T."/>
            <person name="Jarvis E.D."/>
            <person name="Guillette L.J.Jr."/>
            <person name="Glenn T.C."/>
            <person name="Green R.E."/>
            <person name="Ray D.A."/>
        </authorList>
    </citation>
    <scope>NUCLEOTIDE SEQUENCE [LARGE SCALE GENOMIC DNA]</scope>
    <source>
        <strain evidence="1">KSC_2009_1</strain>
    </source>
</reference>
<evidence type="ECO:0000313" key="2">
    <source>
        <dbReference type="Proteomes" id="UP000050525"/>
    </source>
</evidence>
<sequence length="77" mass="8282">MPSTSSEVMSAPRAFRGWALGHITSQKTGRQKGAGRISLLDDSHSQHGNTGSLQQIALLNSDSHCPRRVNKALEIGE</sequence>
<protein>
    <submittedName>
        <fullName evidence="1">Uncharacterized protein</fullName>
    </submittedName>
</protein>
<gene>
    <name evidence="1" type="ORF">Y1Q_0010319</name>
</gene>
<dbReference type="Proteomes" id="UP000050525">
    <property type="component" value="Unassembled WGS sequence"/>
</dbReference>
<dbReference type="EMBL" id="AKHW03002566">
    <property type="protein sequence ID" value="KYO37879.1"/>
    <property type="molecule type" value="Genomic_DNA"/>
</dbReference>
<comment type="caution">
    <text evidence="1">The sequence shown here is derived from an EMBL/GenBank/DDBJ whole genome shotgun (WGS) entry which is preliminary data.</text>
</comment>
<dbReference type="AlphaFoldDB" id="A0A151NMI7"/>
<evidence type="ECO:0000313" key="1">
    <source>
        <dbReference type="EMBL" id="KYO37879.1"/>
    </source>
</evidence>
<accession>A0A151NMI7</accession>
<keyword evidence="2" id="KW-1185">Reference proteome</keyword>
<organism evidence="1 2">
    <name type="scientific">Alligator mississippiensis</name>
    <name type="common">American alligator</name>
    <dbReference type="NCBI Taxonomy" id="8496"/>
    <lineage>
        <taxon>Eukaryota</taxon>
        <taxon>Metazoa</taxon>
        <taxon>Chordata</taxon>
        <taxon>Craniata</taxon>
        <taxon>Vertebrata</taxon>
        <taxon>Euteleostomi</taxon>
        <taxon>Archelosauria</taxon>
        <taxon>Archosauria</taxon>
        <taxon>Crocodylia</taxon>
        <taxon>Alligatoridae</taxon>
        <taxon>Alligatorinae</taxon>
        <taxon>Alligator</taxon>
    </lineage>
</organism>
<name>A0A151NMI7_ALLMI</name>
<proteinExistence type="predicted"/>